<dbReference type="Pfam" id="PF00538">
    <property type="entry name" value="Linker_histone"/>
    <property type="match status" value="1"/>
</dbReference>
<evidence type="ECO:0000259" key="9">
    <source>
        <dbReference type="PROSITE" id="PS51504"/>
    </source>
</evidence>
<evidence type="ECO:0000313" key="11">
    <source>
        <dbReference type="RefSeq" id="XP_002739155.1"/>
    </source>
</evidence>
<dbReference type="SUPFAM" id="SSF46785">
    <property type="entry name" value="Winged helix' DNA-binding domain"/>
    <property type="match status" value="1"/>
</dbReference>
<dbReference type="CDD" id="cd00073">
    <property type="entry name" value="H15"/>
    <property type="match status" value="1"/>
</dbReference>
<keyword evidence="6 7" id="KW-0539">Nucleus</keyword>
<organism evidence="10 11">
    <name type="scientific">Saccoglossus kowalevskii</name>
    <name type="common">Acorn worm</name>
    <dbReference type="NCBI Taxonomy" id="10224"/>
    <lineage>
        <taxon>Eukaryota</taxon>
        <taxon>Metazoa</taxon>
        <taxon>Hemichordata</taxon>
        <taxon>Enteropneusta</taxon>
        <taxon>Harrimaniidae</taxon>
        <taxon>Saccoglossus</taxon>
    </lineage>
</organism>
<proteinExistence type="inferred from homology"/>
<dbReference type="PANTHER" id="PTHR11467">
    <property type="entry name" value="HISTONE H1"/>
    <property type="match status" value="1"/>
</dbReference>
<evidence type="ECO:0000256" key="1">
    <source>
        <dbReference type="ARBA" id="ARBA00002809"/>
    </source>
</evidence>
<feature type="compositionally biased region" description="Basic residues" evidence="8">
    <location>
        <begin position="104"/>
        <end position="180"/>
    </location>
</feature>
<dbReference type="InterPro" id="IPR005818">
    <property type="entry name" value="Histone_H1/H5_H15"/>
</dbReference>
<dbReference type="InterPro" id="IPR005819">
    <property type="entry name" value="H1/H5"/>
</dbReference>
<comment type="subcellular location">
    <subcellularLocation>
        <location evidence="3">Chromosome</location>
    </subcellularLocation>
    <subcellularLocation>
        <location evidence="2 7">Nucleus</location>
    </subcellularLocation>
</comment>
<dbReference type="PRINTS" id="PR00624">
    <property type="entry name" value="HISTONEH5"/>
</dbReference>
<evidence type="ECO:0000256" key="5">
    <source>
        <dbReference type="ARBA" id="ARBA00023125"/>
    </source>
</evidence>
<feature type="region of interest" description="Disordered" evidence="8">
    <location>
        <begin position="1"/>
        <end position="27"/>
    </location>
</feature>
<evidence type="ECO:0000256" key="8">
    <source>
        <dbReference type="SAM" id="MobiDB-lite"/>
    </source>
</evidence>
<sequence length="180" mass="19193">MSDAAAPAPQKKATKPKKAKAPAAHPKTMDMVVAAITNLKDRKGSSLHAIKKYVGANYKVDLDKITPFIRRALKSGVADGKLVQTKGTGASGSFKLKEKAKAEKKAKKPKTPKKPKAKKPKAKKPKAATKKPKAKKPKAKTPKKAKKSPAKKPKAAKKPAKKTSAKKAKKPAKKAAPKKK</sequence>
<dbReference type="Gene3D" id="1.10.10.10">
    <property type="entry name" value="Winged helix-like DNA-binding domain superfamily/Winged helix DNA-binding domain"/>
    <property type="match status" value="1"/>
</dbReference>
<protein>
    <submittedName>
        <fullName evidence="11">Histone H1A-like</fullName>
    </submittedName>
</protein>
<feature type="region of interest" description="Disordered" evidence="8">
    <location>
        <begin position="74"/>
        <end position="180"/>
    </location>
</feature>
<keyword evidence="5 7" id="KW-0238">DNA-binding</keyword>
<feature type="compositionally biased region" description="Low complexity" evidence="8">
    <location>
        <begin position="1"/>
        <end position="11"/>
    </location>
</feature>
<reference evidence="11" key="1">
    <citation type="submission" date="2025-08" db="UniProtKB">
        <authorList>
            <consortium name="RefSeq"/>
        </authorList>
    </citation>
    <scope>IDENTIFICATION</scope>
    <source>
        <tissue evidence="11">Testes</tissue>
    </source>
</reference>
<evidence type="ECO:0000256" key="4">
    <source>
        <dbReference type="ARBA" id="ARBA00022454"/>
    </source>
</evidence>
<evidence type="ECO:0000256" key="2">
    <source>
        <dbReference type="ARBA" id="ARBA00004123"/>
    </source>
</evidence>
<evidence type="ECO:0000256" key="7">
    <source>
        <dbReference type="RuleBase" id="RU003894"/>
    </source>
</evidence>
<comment type="similarity">
    <text evidence="7">Belongs to the histone H1/H5 family.</text>
</comment>
<accession>A0ABM0GWX8</accession>
<evidence type="ECO:0000256" key="3">
    <source>
        <dbReference type="ARBA" id="ARBA00004286"/>
    </source>
</evidence>
<comment type="function">
    <text evidence="1">Histones H1 are necessary for the condensation of nucleosome chains into higher-order structures.</text>
</comment>
<gene>
    <name evidence="11" type="primary">LOC100376640</name>
</gene>
<dbReference type="PROSITE" id="PS51504">
    <property type="entry name" value="H15"/>
    <property type="match status" value="1"/>
</dbReference>
<name>A0ABM0GWX8_SACKO</name>
<dbReference type="InterPro" id="IPR036388">
    <property type="entry name" value="WH-like_DNA-bd_sf"/>
</dbReference>
<dbReference type="RefSeq" id="XP_002739155.1">
    <property type="nucleotide sequence ID" value="XM_002739109.2"/>
</dbReference>
<evidence type="ECO:0000313" key="10">
    <source>
        <dbReference type="Proteomes" id="UP000694865"/>
    </source>
</evidence>
<dbReference type="InterPro" id="IPR036390">
    <property type="entry name" value="WH_DNA-bd_sf"/>
</dbReference>
<feature type="domain" description="H15" evidence="9">
    <location>
        <begin position="24"/>
        <end position="98"/>
    </location>
</feature>
<keyword evidence="4 7" id="KW-0158">Chromosome</keyword>
<keyword evidence="10" id="KW-1185">Reference proteome</keyword>
<dbReference type="PANTHER" id="PTHR11467:SF20">
    <property type="entry name" value="H15 DOMAIN-CONTAINING PROTEIN-RELATED"/>
    <property type="match status" value="1"/>
</dbReference>
<evidence type="ECO:0000256" key="6">
    <source>
        <dbReference type="ARBA" id="ARBA00023242"/>
    </source>
</evidence>
<dbReference type="GeneID" id="100376640"/>
<dbReference type="Proteomes" id="UP000694865">
    <property type="component" value="Unplaced"/>
</dbReference>
<dbReference type="SMART" id="SM00526">
    <property type="entry name" value="H15"/>
    <property type="match status" value="1"/>
</dbReference>